<dbReference type="EMBL" id="BMIU01000015">
    <property type="protein sequence ID" value="GGF39008.1"/>
    <property type="molecule type" value="Genomic_DNA"/>
</dbReference>
<dbReference type="PANTHER" id="PTHR31299">
    <property type="entry name" value="ESTERASE, PUTATIVE (AFU_ORTHOLOGUE AFUA_1G05850)-RELATED"/>
    <property type="match status" value="1"/>
</dbReference>
<dbReference type="InterPro" id="IPR052036">
    <property type="entry name" value="Hydrolase/PRTase-associated"/>
</dbReference>
<evidence type="ECO:0000313" key="2">
    <source>
        <dbReference type="Proteomes" id="UP000647339"/>
    </source>
</evidence>
<dbReference type="PANTHER" id="PTHR31299:SF0">
    <property type="entry name" value="ESTERASE, PUTATIVE (AFU_ORTHOLOGUE AFUA_1G05850)-RELATED"/>
    <property type="match status" value="1"/>
</dbReference>
<reference evidence="2" key="1">
    <citation type="journal article" date="2019" name="Int. J. Syst. Evol. Microbiol.">
        <title>The Global Catalogue of Microorganisms (GCM) 10K type strain sequencing project: providing services to taxonomists for standard genome sequencing and annotation.</title>
        <authorList>
            <consortium name="The Broad Institute Genomics Platform"/>
            <consortium name="The Broad Institute Genome Sequencing Center for Infectious Disease"/>
            <person name="Wu L."/>
            <person name="Ma J."/>
        </authorList>
    </citation>
    <scope>NUCLEOTIDE SEQUENCE [LARGE SCALE GENOMIC DNA]</scope>
    <source>
        <strain evidence="2">CGMCC 1.15407</strain>
    </source>
</reference>
<dbReference type="PIRSF" id="PIRSF036794">
    <property type="entry name" value="UCP_erythr_ester"/>
    <property type="match status" value="1"/>
</dbReference>
<dbReference type="Gene3D" id="3.30.1870.10">
    <property type="entry name" value="EreA-like, domain 2"/>
    <property type="match status" value="1"/>
</dbReference>
<dbReference type="Pfam" id="PF05139">
    <property type="entry name" value="Erythro_esteras"/>
    <property type="match status" value="1"/>
</dbReference>
<accession>A0ABQ1V6I9</accession>
<dbReference type="InterPro" id="IPR007815">
    <property type="entry name" value="Emycin_Estase"/>
</dbReference>
<dbReference type="InterPro" id="IPR014622">
    <property type="entry name" value="UCP036794_erythomycin"/>
</dbReference>
<dbReference type="SUPFAM" id="SSF159501">
    <property type="entry name" value="EreA/ChaN-like"/>
    <property type="match status" value="1"/>
</dbReference>
<dbReference type="Proteomes" id="UP000647339">
    <property type="component" value="Unassembled WGS sequence"/>
</dbReference>
<protein>
    <submittedName>
        <fullName evidence="1">Succinoglycan biosynthesis</fullName>
    </submittedName>
</protein>
<name>A0ABQ1V6I9_9BACT</name>
<proteinExistence type="predicted"/>
<dbReference type="Gene3D" id="1.20.1440.30">
    <property type="entry name" value="Biosynthetic Protein domain"/>
    <property type="match status" value="1"/>
</dbReference>
<evidence type="ECO:0000313" key="1">
    <source>
        <dbReference type="EMBL" id="GGF39008.1"/>
    </source>
</evidence>
<dbReference type="Gene3D" id="3.40.1660.10">
    <property type="entry name" value="EreA-like (biosynthetic domain)"/>
    <property type="match status" value="1"/>
</dbReference>
<gene>
    <name evidence="1" type="ORF">GCM10011339_29450</name>
</gene>
<comment type="caution">
    <text evidence="1">The sequence shown here is derived from an EMBL/GenBank/DDBJ whole genome shotgun (WGS) entry which is preliminary data.</text>
</comment>
<organism evidence="1 2">
    <name type="scientific">Echinicola rosea</name>
    <dbReference type="NCBI Taxonomy" id="1807691"/>
    <lineage>
        <taxon>Bacteria</taxon>
        <taxon>Pseudomonadati</taxon>
        <taxon>Bacteroidota</taxon>
        <taxon>Cytophagia</taxon>
        <taxon>Cytophagales</taxon>
        <taxon>Cyclobacteriaceae</taxon>
        <taxon>Echinicola</taxon>
    </lineage>
</organism>
<sequence>MTSITPVFAQENRLHAIEYLAPNDPIEDLDFLSDYFQETTIVGAGEATHGTKDFFQMKHRIFKYLVTQQQFNVFAIEANFGNVLAINDFITKGIGDPYELVYNIGFWTFSTFEVLELVKWMREYNTTKKPEDQIHIYGLDIQNPIPVAQNLRNILERNNYNLSDADISTLMAFDDFFKMNSKERKALKAKFKKFKKSYSKKSIDKFQIPSYTRGLLSHAFTSIFQAFKWQKKNKLNMHHRDKLMAENIQWIIDQEKQGTKIFIWGHNSHLSSRSYLLGSSLGKHLRRAYGSEYYALGFSFSKGTFTAIDAERNMLRSFKIESQSPTDIGLVFDQSPASISFMDFRHLNKKSDLYKQLKKKRTTISIGSTYHKKYHYEFTQKLLKHYDGIIHFKTTHPSQVLPKNR</sequence>
<keyword evidence="2" id="KW-1185">Reference proteome</keyword>
<dbReference type="CDD" id="cd14728">
    <property type="entry name" value="Ere-like"/>
    <property type="match status" value="1"/>
</dbReference>